<reference evidence="2 3" key="1">
    <citation type="submission" date="2020-11" db="EMBL/GenBank/DDBJ databases">
        <title>genome sequence of strain KACC 18849.</title>
        <authorList>
            <person name="Gao J."/>
            <person name="Zhang X."/>
        </authorList>
    </citation>
    <scope>NUCLEOTIDE SEQUENCE [LARGE SCALE GENOMIC DNA]</scope>
    <source>
        <strain evidence="2 3">KACC 18849</strain>
    </source>
</reference>
<evidence type="ECO:0000313" key="3">
    <source>
        <dbReference type="Proteomes" id="UP000639859"/>
    </source>
</evidence>
<dbReference type="Proteomes" id="UP000639859">
    <property type="component" value="Unassembled WGS sequence"/>
</dbReference>
<feature type="transmembrane region" description="Helical" evidence="1">
    <location>
        <begin position="36"/>
        <end position="56"/>
    </location>
</feature>
<proteinExistence type="predicted"/>
<feature type="transmembrane region" description="Helical" evidence="1">
    <location>
        <begin position="206"/>
        <end position="226"/>
    </location>
</feature>
<feature type="transmembrane region" description="Helical" evidence="1">
    <location>
        <begin position="136"/>
        <end position="154"/>
    </location>
</feature>
<organism evidence="2 3">
    <name type="scientific">Caulobacter hibisci</name>
    <dbReference type="NCBI Taxonomy" id="2035993"/>
    <lineage>
        <taxon>Bacteria</taxon>
        <taxon>Pseudomonadati</taxon>
        <taxon>Pseudomonadota</taxon>
        <taxon>Alphaproteobacteria</taxon>
        <taxon>Caulobacterales</taxon>
        <taxon>Caulobacteraceae</taxon>
        <taxon>Caulobacter</taxon>
    </lineage>
</organism>
<accession>A0ABS0STC8</accession>
<gene>
    <name evidence="2" type="ORF">I4Q42_02105</name>
</gene>
<protein>
    <submittedName>
        <fullName evidence="2">Uncharacterized protein</fullName>
    </submittedName>
</protein>
<feature type="transmembrane region" description="Helical" evidence="1">
    <location>
        <begin position="68"/>
        <end position="90"/>
    </location>
</feature>
<name>A0ABS0STC8_9CAUL</name>
<evidence type="ECO:0000313" key="2">
    <source>
        <dbReference type="EMBL" id="MBI1682456.1"/>
    </source>
</evidence>
<keyword evidence="1" id="KW-0812">Transmembrane</keyword>
<dbReference type="EMBL" id="JADWOX010000001">
    <property type="protein sequence ID" value="MBI1682456.1"/>
    <property type="molecule type" value="Genomic_DNA"/>
</dbReference>
<feature type="transmembrane region" description="Helical" evidence="1">
    <location>
        <begin position="174"/>
        <end position="194"/>
    </location>
</feature>
<comment type="caution">
    <text evidence="2">The sequence shown here is derived from an EMBL/GenBank/DDBJ whole genome shotgun (WGS) entry which is preliminary data.</text>
</comment>
<dbReference type="RefSeq" id="WP_198574408.1">
    <property type="nucleotide sequence ID" value="NZ_JADWOX010000001.1"/>
</dbReference>
<feature type="transmembrane region" description="Helical" evidence="1">
    <location>
        <begin position="105"/>
        <end position="124"/>
    </location>
</feature>
<keyword evidence="1" id="KW-1133">Transmembrane helix</keyword>
<sequence>MPYRHAHFYVLAIFPLAGLAFWPAYLSQVTTASIEFHAHGITATLWLALLVTQSALIHGGNRPTHRALGFASLALFPLFLAGGSGIFLGMARRLAANVSPFYDLYAARLAWLDIVTVAGFAWFYHQALARRRTTPVHAGYMLATTIFLLPPILGRLAPALPPLAIAGPQDFWKLGIGFQLANAIAAAIALVVAARARGHGRPFLEAAGLTLVGALAFQFVGPLPAWRALFTQAAALPPLPFALAAAIAGCVIAYAGWRAGEDPAPRPATA</sequence>
<feature type="transmembrane region" description="Helical" evidence="1">
    <location>
        <begin position="238"/>
        <end position="257"/>
    </location>
</feature>
<evidence type="ECO:0000256" key="1">
    <source>
        <dbReference type="SAM" id="Phobius"/>
    </source>
</evidence>
<keyword evidence="1" id="KW-0472">Membrane</keyword>
<keyword evidence="3" id="KW-1185">Reference proteome</keyword>